<name>A0A2X1APG6_BREDI</name>
<reference evidence="1 2" key="1">
    <citation type="submission" date="2018-06" db="EMBL/GenBank/DDBJ databases">
        <authorList>
            <consortium name="Pathogen Informatics"/>
            <person name="Doyle S."/>
        </authorList>
    </citation>
    <scope>NUCLEOTIDE SEQUENCE [LARGE SCALE GENOMIC DNA]</scope>
    <source>
        <strain evidence="1 2">NCTC11165</strain>
    </source>
</reference>
<evidence type="ECO:0000313" key="2">
    <source>
        <dbReference type="Proteomes" id="UP000250358"/>
    </source>
</evidence>
<dbReference type="Proteomes" id="UP000250358">
    <property type="component" value="Unassembled WGS sequence"/>
</dbReference>
<accession>A0A2X1APG6</accession>
<dbReference type="AlphaFoldDB" id="A0A2X1APG6"/>
<organism evidence="1 2">
    <name type="scientific">Brevundimonas diminuta</name>
    <name type="common">Pseudomonas diminuta</name>
    <dbReference type="NCBI Taxonomy" id="293"/>
    <lineage>
        <taxon>Bacteria</taxon>
        <taxon>Pseudomonadati</taxon>
        <taxon>Pseudomonadota</taxon>
        <taxon>Alphaproteobacteria</taxon>
        <taxon>Caulobacterales</taxon>
        <taxon>Caulobacteraceae</taxon>
        <taxon>Brevundimonas</taxon>
    </lineage>
</organism>
<protein>
    <submittedName>
        <fullName evidence="1">Uncharacterized protein</fullName>
    </submittedName>
</protein>
<dbReference type="EMBL" id="UAQM01000022">
    <property type="protein sequence ID" value="SPU45919.1"/>
    <property type="molecule type" value="Genomic_DNA"/>
</dbReference>
<evidence type="ECO:0000313" key="1">
    <source>
        <dbReference type="EMBL" id="SPU45919.1"/>
    </source>
</evidence>
<proteinExistence type="predicted"/>
<gene>
    <name evidence="1" type="ORF">NCTC11165_02243</name>
</gene>
<sequence>MLVFFAGFALRARRTMSARRRRDDGVIDAKKVGDTWVAYGWEKEGR</sequence>